<keyword evidence="1 3" id="KW-0560">Oxidoreductase</keyword>
<dbReference type="EC" id="1.14.11.-" evidence="3"/>
<feature type="domain" description="TauD/TfdA-like" evidence="2">
    <location>
        <begin position="273"/>
        <end position="341"/>
    </location>
</feature>
<dbReference type="InterPro" id="IPR042098">
    <property type="entry name" value="TauD-like_sf"/>
</dbReference>
<dbReference type="InterPro" id="IPR003819">
    <property type="entry name" value="TauD/TfdA-like"/>
</dbReference>
<accession>A0A0B7DFW8</accession>
<sequence length="363" mass="40040">MIITLTYITFISLARVGTQLIQAIFTEAVRVAVSEWRANVTYEQVLEYLARPGDLGRELQPAIERELNSRGSSCAEVQAFAWAQPCLTLEGIFRPDDLPDTPIDFCPVPEAEGTVIARVTAIACLAAINSATVSYGSENGGDLFVNLVVFPPGRGKFTVKSADKMSGHTDGVTFPLRGYRDPLNERIAPSPDFVCLSALRNPKQVPTTVMPLDHLMAHLSQEHIDELQKPQYIIGSQLTFQDGMVDILGDELDVDDAQLLFQMNGSWWIRFSHSTTQIADIGHKSAQEAMDALKHACADCAIAVPLQPGDIALVNNRIALHGRSEPGSEYGEQTRWLLRTYGLEITDIDPSQWHEGSDFKLYP</sequence>
<gene>
    <name evidence="3" type="primary">asnO</name>
    <name evidence="3" type="ORF">NCTC10392_05455</name>
</gene>
<evidence type="ECO:0000313" key="4">
    <source>
        <dbReference type="Proteomes" id="UP000255125"/>
    </source>
</evidence>
<dbReference type="Pfam" id="PF02668">
    <property type="entry name" value="TauD"/>
    <property type="match status" value="1"/>
</dbReference>
<dbReference type="GO" id="GO:0016706">
    <property type="term" value="F:2-oxoglutarate-dependent dioxygenase activity"/>
    <property type="evidence" value="ECO:0007669"/>
    <property type="project" value="UniProtKB-ARBA"/>
</dbReference>
<dbReference type="Proteomes" id="UP000255125">
    <property type="component" value="Unassembled WGS sequence"/>
</dbReference>
<dbReference type="AlphaFoldDB" id="A0A0B7DFW8"/>
<dbReference type="Gene3D" id="3.60.130.10">
    <property type="entry name" value="Clavaminate synthase-like"/>
    <property type="match status" value="1"/>
</dbReference>
<dbReference type="SUPFAM" id="SSF51197">
    <property type="entry name" value="Clavaminate synthase-like"/>
    <property type="match status" value="1"/>
</dbReference>
<evidence type="ECO:0000259" key="2">
    <source>
        <dbReference type="Pfam" id="PF02668"/>
    </source>
</evidence>
<reference evidence="3 4" key="1">
    <citation type="submission" date="2018-06" db="EMBL/GenBank/DDBJ databases">
        <authorList>
            <consortium name="Pathogen Informatics"/>
            <person name="Doyle S."/>
        </authorList>
    </citation>
    <scope>NUCLEOTIDE SEQUENCE [LARGE SCALE GENOMIC DNA]</scope>
    <source>
        <strain evidence="3 4">NCTC10392</strain>
    </source>
</reference>
<evidence type="ECO:0000256" key="1">
    <source>
        <dbReference type="ARBA" id="ARBA00023002"/>
    </source>
</evidence>
<protein>
    <submittedName>
        <fullName evidence="3">L-asparagine oxygenase</fullName>
        <ecNumber evidence="3">1.14.11.-</ecNumber>
    </submittedName>
</protein>
<evidence type="ECO:0000313" key="3">
    <source>
        <dbReference type="EMBL" id="SUD34162.1"/>
    </source>
</evidence>
<dbReference type="OrthoDB" id="480112at2"/>
<proteinExistence type="predicted"/>
<name>A0A0B7DFW8_PSEFL</name>
<dbReference type="EMBL" id="UGUS01000002">
    <property type="protein sequence ID" value="SUD34162.1"/>
    <property type="molecule type" value="Genomic_DNA"/>
</dbReference>
<organism evidence="3 4">
    <name type="scientific">Pseudomonas fluorescens</name>
    <dbReference type="NCBI Taxonomy" id="294"/>
    <lineage>
        <taxon>Bacteria</taxon>
        <taxon>Pseudomonadati</taxon>
        <taxon>Pseudomonadota</taxon>
        <taxon>Gammaproteobacteria</taxon>
        <taxon>Pseudomonadales</taxon>
        <taxon>Pseudomonadaceae</taxon>
        <taxon>Pseudomonas</taxon>
    </lineage>
</organism>